<gene>
    <name evidence="8" type="primary">LOC108743125</name>
</gene>
<feature type="chain" id="PRO_5010706203" evidence="6">
    <location>
        <begin position="18"/>
        <end position="223"/>
    </location>
</feature>
<dbReference type="STRING" id="224129.A0A1W4XMS9"/>
<evidence type="ECO:0000256" key="4">
    <source>
        <dbReference type="ARBA" id="ARBA00022729"/>
    </source>
</evidence>
<comment type="subcellular location">
    <subcellularLocation>
        <location evidence="1">Secreted</location>
    </subcellularLocation>
</comment>
<dbReference type="GeneID" id="108743125"/>
<dbReference type="Proteomes" id="UP000192223">
    <property type="component" value="Unplaced"/>
</dbReference>
<name>A0A1W4XMS9_AGRPL</name>
<dbReference type="RefSeq" id="XP_018334087.1">
    <property type="nucleotide sequence ID" value="XM_018478585.2"/>
</dbReference>
<dbReference type="InterPro" id="IPR004911">
    <property type="entry name" value="Interferon-induced_GILT"/>
</dbReference>
<evidence type="ECO:0000256" key="1">
    <source>
        <dbReference type="ARBA" id="ARBA00004613"/>
    </source>
</evidence>
<reference evidence="8" key="1">
    <citation type="submission" date="2025-08" db="UniProtKB">
        <authorList>
            <consortium name="RefSeq"/>
        </authorList>
    </citation>
    <scope>IDENTIFICATION</scope>
    <source>
        <tissue evidence="8">Entire body</tissue>
    </source>
</reference>
<dbReference type="GO" id="GO:0005576">
    <property type="term" value="C:extracellular region"/>
    <property type="evidence" value="ECO:0007669"/>
    <property type="project" value="UniProtKB-SubCell"/>
</dbReference>
<feature type="signal peptide" evidence="6">
    <location>
        <begin position="1"/>
        <end position="17"/>
    </location>
</feature>
<dbReference type="AlphaFoldDB" id="A0A1W4XMS9"/>
<dbReference type="PANTHER" id="PTHR13234:SF8">
    <property type="entry name" value="GAMMA-INTERFERON-INDUCIBLE LYSOSOMAL THIOL REDUCTASE"/>
    <property type="match status" value="1"/>
</dbReference>
<dbReference type="OrthoDB" id="958254at2759"/>
<dbReference type="InParanoid" id="A0A1W4XMS9"/>
<keyword evidence="4 6" id="KW-0732">Signal</keyword>
<evidence type="ECO:0000313" key="7">
    <source>
        <dbReference type="Proteomes" id="UP000192223"/>
    </source>
</evidence>
<dbReference type="KEGG" id="apln:108743125"/>
<proteinExistence type="inferred from homology"/>
<evidence type="ECO:0000256" key="2">
    <source>
        <dbReference type="ARBA" id="ARBA00005679"/>
    </source>
</evidence>
<organism evidence="7 8">
    <name type="scientific">Agrilus planipennis</name>
    <name type="common">Emerald ash borer</name>
    <name type="synonym">Agrilus marcopoli</name>
    <dbReference type="NCBI Taxonomy" id="224129"/>
    <lineage>
        <taxon>Eukaryota</taxon>
        <taxon>Metazoa</taxon>
        <taxon>Ecdysozoa</taxon>
        <taxon>Arthropoda</taxon>
        <taxon>Hexapoda</taxon>
        <taxon>Insecta</taxon>
        <taxon>Pterygota</taxon>
        <taxon>Neoptera</taxon>
        <taxon>Endopterygota</taxon>
        <taxon>Coleoptera</taxon>
        <taxon>Polyphaga</taxon>
        <taxon>Elateriformia</taxon>
        <taxon>Buprestoidea</taxon>
        <taxon>Buprestidae</taxon>
        <taxon>Agrilinae</taxon>
        <taxon>Agrilus</taxon>
    </lineage>
</organism>
<evidence type="ECO:0000256" key="6">
    <source>
        <dbReference type="SAM" id="SignalP"/>
    </source>
</evidence>
<keyword evidence="7" id="KW-1185">Reference proteome</keyword>
<protein>
    <submittedName>
        <fullName evidence="8">Gamma-interferon-inducible lysosomal thiol reductase isoform X1</fullName>
    </submittedName>
</protein>
<accession>A0A1W4XMS9</accession>
<keyword evidence="3" id="KW-0964">Secreted</keyword>
<dbReference type="GO" id="GO:0016671">
    <property type="term" value="F:oxidoreductase activity, acting on a sulfur group of donors, disulfide as acceptor"/>
    <property type="evidence" value="ECO:0007669"/>
    <property type="project" value="InterPro"/>
</dbReference>
<comment type="similarity">
    <text evidence="2">Belongs to the GILT family.</text>
</comment>
<evidence type="ECO:0000313" key="8">
    <source>
        <dbReference type="RefSeq" id="XP_018334087.1"/>
    </source>
</evidence>
<evidence type="ECO:0000256" key="3">
    <source>
        <dbReference type="ARBA" id="ARBA00022525"/>
    </source>
</evidence>
<keyword evidence="5" id="KW-0325">Glycoprotein</keyword>
<dbReference type="PANTHER" id="PTHR13234">
    <property type="entry name" value="GAMMA-INTERFERON INDUCIBLE LYSOSOMAL THIOL REDUCTASE GILT"/>
    <property type="match status" value="1"/>
</dbReference>
<sequence>MIILYSLVCLLFDSGSSVIIKEVNGKLRVSIYYEVLCPDSSRFIREQFYPTYNKLSPFLDVDFVPYGKARRWMTRDGKWQFKCQHDKAECVGNKREGCVLYQTLPDFKKSKFVYCDFGHSSPGSSKSVKECTGKVNASWSFVKSCMDSPKGDEILAHFGDITDALSSPLSYVPAIAINGFYSPSMSRDLEFNFFDTICSMFDNKPDKCISNATKFKPKKKHVM</sequence>
<evidence type="ECO:0000256" key="5">
    <source>
        <dbReference type="ARBA" id="ARBA00023180"/>
    </source>
</evidence>
<dbReference type="Pfam" id="PF03227">
    <property type="entry name" value="GILT"/>
    <property type="match status" value="1"/>
</dbReference>